<sequence>MEKEMTTETEVMQGTVEEAVQEEKKPYTLRALNSKDIFPMMKIISCIKISKFSDCFSSDEAKRLIEKSMQNQKITMKDVEELGMGIAFEIGDVILENLPNAEKYIYQLLSNLSGMTVKELEDMNPRMFLTMIMDVVRQSGFADFFKVALKSIG</sequence>
<proteinExistence type="predicted"/>
<organism evidence="1">
    <name type="scientific">Myoviridae sp. ctXVO17</name>
    <dbReference type="NCBI Taxonomy" id="2825121"/>
    <lineage>
        <taxon>Viruses</taxon>
        <taxon>Duplodnaviria</taxon>
        <taxon>Heunggongvirae</taxon>
        <taxon>Uroviricota</taxon>
        <taxon>Caudoviricetes</taxon>
    </lineage>
</organism>
<accession>A0A8S5P318</accession>
<protein>
    <submittedName>
        <fullName evidence="1">Uncharacterized protein</fullName>
    </submittedName>
</protein>
<name>A0A8S5P318_9CAUD</name>
<dbReference type="EMBL" id="BK015316">
    <property type="protein sequence ID" value="DAE01016.1"/>
    <property type="molecule type" value="Genomic_DNA"/>
</dbReference>
<evidence type="ECO:0000313" key="1">
    <source>
        <dbReference type="EMBL" id="DAE01016.1"/>
    </source>
</evidence>
<reference evidence="1" key="1">
    <citation type="journal article" date="2021" name="Proc. Natl. Acad. Sci. U.S.A.">
        <title>A Catalog of Tens of Thousands of Viruses from Human Metagenomes Reveals Hidden Associations with Chronic Diseases.</title>
        <authorList>
            <person name="Tisza M.J."/>
            <person name="Buck C.B."/>
        </authorList>
    </citation>
    <scope>NUCLEOTIDE SEQUENCE</scope>
    <source>
        <strain evidence="1">CtXVO17</strain>
    </source>
</reference>